<accession>A0A915U4T6</accession>
<dbReference type="EMBL" id="AP024233">
    <property type="protein sequence ID" value="BCO08287.1"/>
    <property type="molecule type" value="Genomic_DNA"/>
</dbReference>
<gene>
    <name evidence="3" type="ORF">GF1_06630</name>
</gene>
<dbReference type="SUPFAM" id="SSF53850">
    <property type="entry name" value="Periplasmic binding protein-like II"/>
    <property type="match status" value="1"/>
</dbReference>
<dbReference type="Gene3D" id="3.40.190.10">
    <property type="entry name" value="Periplasmic binding protein-like II"/>
    <property type="match status" value="2"/>
</dbReference>
<reference evidence="3" key="1">
    <citation type="submission" date="2020-12" db="EMBL/GenBank/DDBJ databases">
        <title>Desulfobium dissulfuricans gen. nov., sp. nov., a novel mesophilic, sulfate-reducing bacterium isolated from a deep-sea hydrothermal vent.</title>
        <authorList>
            <person name="Hashimoto Y."/>
            <person name="Tame A."/>
            <person name="Sawayama S."/>
            <person name="Miyazaki J."/>
            <person name="Takai K."/>
            <person name="Nakagawa S."/>
        </authorList>
    </citation>
    <scope>NUCLEOTIDE SEQUENCE</scope>
    <source>
        <strain evidence="3">GF1</strain>
    </source>
</reference>
<dbReference type="KEGG" id="ddu:GF1_06630"/>
<evidence type="ECO:0000256" key="1">
    <source>
        <dbReference type="ARBA" id="ARBA00007162"/>
    </source>
</evidence>
<dbReference type="AlphaFoldDB" id="A0A915U4T6"/>
<keyword evidence="4" id="KW-1185">Reference proteome</keyword>
<dbReference type="CDD" id="cd13571">
    <property type="entry name" value="PBP2_PnhD_1"/>
    <property type="match status" value="1"/>
</dbReference>
<dbReference type="Pfam" id="PF12974">
    <property type="entry name" value="Phosphonate-bd"/>
    <property type="match status" value="1"/>
</dbReference>
<keyword evidence="2" id="KW-0732">Signal</keyword>
<sequence>MGFEKYLSFLIGFFLVFGLPAISPAGSGNTGETFYFAVSAMASPAQTLVHFSEFQDYLAEKLGTPTLLKQRRTYEEINELLAREKVQMAFTCTGGYLSGRKAFGLELLAVPVMNGKTRYRSYIITRAESLARSLADLKDSVFAFTDPLSLTGYIYPTARINQMGLTTTEFFQKTFYTESHDKSIEAVATGVADGAAVDSLIFDALRKQPDSFAGRLKIIERSEEFGMPPVVVPPGLSVKLKRKLLKVLLSMDHDPEGQKVLHSLGMDGFVLPDPELYRSAILLRKQVHE</sequence>
<evidence type="ECO:0000256" key="2">
    <source>
        <dbReference type="ARBA" id="ARBA00022729"/>
    </source>
</evidence>
<proteinExistence type="inferred from homology"/>
<protein>
    <submittedName>
        <fullName evidence="3">Phosphonate ABC transporter substrate-binding protein</fullName>
    </submittedName>
</protein>
<name>A0A915U4T6_9BACT</name>
<dbReference type="GO" id="GO:0055085">
    <property type="term" value="P:transmembrane transport"/>
    <property type="evidence" value="ECO:0007669"/>
    <property type="project" value="InterPro"/>
</dbReference>
<evidence type="ECO:0000313" key="3">
    <source>
        <dbReference type="EMBL" id="BCO08287.1"/>
    </source>
</evidence>
<comment type="similarity">
    <text evidence="1">Belongs to the phosphate/phosphite/phosphonate binding protein family.</text>
</comment>
<dbReference type="InterPro" id="IPR005770">
    <property type="entry name" value="PhnD"/>
</dbReference>
<evidence type="ECO:0000313" key="4">
    <source>
        <dbReference type="Proteomes" id="UP001063350"/>
    </source>
</evidence>
<dbReference type="PANTHER" id="PTHR35841:SF1">
    <property type="entry name" value="PHOSPHONATES-BINDING PERIPLASMIC PROTEIN"/>
    <property type="match status" value="1"/>
</dbReference>
<organism evidence="3 4">
    <name type="scientific">Desulfolithobacter dissulfuricans</name>
    <dbReference type="NCBI Taxonomy" id="2795293"/>
    <lineage>
        <taxon>Bacteria</taxon>
        <taxon>Pseudomonadati</taxon>
        <taxon>Thermodesulfobacteriota</taxon>
        <taxon>Desulfobulbia</taxon>
        <taxon>Desulfobulbales</taxon>
        <taxon>Desulfobulbaceae</taxon>
        <taxon>Desulfolithobacter</taxon>
    </lineage>
</organism>
<dbReference type="Proteomes" id="UP001063350">
    <property type="component" value="Chromosome"/>
</dbReference>
<dbReference type="NCBIfam" id="TIGR01098">
    <property type="entry name" value="3A0109s03R"/>
    <property type="match status" value="1"/>
</dbReference>
<dbReference type="RefSeq" id="WP_267928188.1">
    <property type="nucleotide sequence ID" value="NZ_AP024233.1"/>
</dbReference>
<dbReference type="GO" id="GO:0043190">
    <property type="term" value="C:ATP-binding cassette (ABC) transporter complex"/>
    <property type="evidence" value="ECO:0007669"/>
    <property type="project" value="InterPro"/>
</dbReference>
<dbReference type="PANTHER" id="PTHR35841">
    <property type="entry name" value="PHOSPHONATES-BINDING PERIPLASMIC PROTEIN"/>
    <property type="match status" value="1"/>
</dbReference>